<evidence type="ECO:0000256" key="5">
    <source>
        <dbReference type="ARBA" id="ARBA00022692"/>
    </source>
</evidence>
<comment type="similarity">
    <text evidence="2">Belongs to the major facilitator superfamily. EmrB family.</text>
</comment>
<dbReference type="InterPro" id="IPR036259">
    <property type="entry name" value="MFS_trans_sf"/>
</dbReference>
<evidence type="ECO:0000256" key="8">
    <source>
        <dbReference type="SAM" id="MobiDB-lite"/>
    </source>
</evidence>
<dbReference type="CDD" id="cd17503">
    <property type="entry name" value="MFS_LmrB_MDR_like"/>
    <property type="match status" value="1"/>
</dbReference>
<dbReference type="NCBIfam" id="TIGR00711">
    <property type="entry name" value="efflux_EmrB"/>
    <property type="match status" value="1"/>
</dbReference>
<feature type="compositionally biased region" description="Low complexity" evidence="8">
    <location>
        <begin position="1"/>
        <end position="11"/>
    </location>
</feature>
<sequence>MAATATADAGTPPKPAAPPGAHPPLQGSARLWGTLAISAATFMNVLDTSIANVSLPAIAGDLGVSPNQGTWVITSFAVANAIAVPLTGWLTQRLGQVRLMVGSVLLFVLASLLCGLATSMPMLIAFRVLQGFVAGPMIPLSQSLLLQSYPREQAGRAMAAWAMTTLVAPVMGPLLGGWITDNIDWPWIFYINVPVGLLAAFFIWRIYHRRESVVRKLPIDRIGLALLIVWIAALQMVLDLGKEHDWFASPLIVGLAVTAVVGFAFFLAWELTDEHPVVDLTLFKGRNFWAGTVGTSIAYGLFFGNVVLLPLWLQQFMGYTATDAGMVTAPVGLLAIVLSPFVGRTVGKVDPRRYVTFSFGVFALVMLMRSHFSTQADFNTILIPTIIQGVAVAFFFIPLNTLTLSGLPPDRIPAAAGLSNFVRITFGAVGTSVATTVWESRAALHHAHLSEAINNGSPAAQAALAGLAGNGMGTTQSLAAIDRLLQQQAFTMAANDIFWLSSMLFLALIPLVWLTRVPKRDAASQAAAAEAAAGAH</sequence>
<feature type="transmembrane region" description="Helical" evidence="9">
    <location>
        <begin position="250"/>
        <end position="269"/>
    </location>
</feature>
<organism evidence="11 12">
    <name type="scientific">Hydrogenophaga intermedia</name>
    <dbReference type="NCBI Taxonomy" id="65786"/>
    <lineage>
        <taxon>Bacteria</taxon>
        <taxon>Pseudomonadati</taxon>
        <taxon>Pseudomonadota</taxon>
        <taxon>Betaproteobacteria</taxon>
        <taxon>Burkholderiales</taxon>
        <taxon>Comamonadaceae</taxon>
        <taxon>Hydrogenophaga</taxon>
    </lineage>
</organism>
<feature type="transmembrane region" description="Helical" evidence="9">
    <location>
        <begin position="324"/>
        <end position="342"/>
    </location>
</feature>
<feature type="transmembrane region" description="Helical" evidence="9">
    <location>
        <begin position="497"/>
        <end position="515"/>
    </location>
</feature>
<dbReference type="GO" id="GO:0022857">
    <property type="term" value="F:transmembrane transporter activity"/>
    <property type="evidence" value="ECO:0007669"/>
    <property type="project" value="InterPro"/>
</dbReference>
<accession>A0A1L1PUW8</accession>
<dbReference type="PANTHER" id="PTHR42718:SF9">
    <property type="entry name" value="MAJOR FACILITATOR SUPERFAMILY MULTIDRUG TRANSPORTER MFSC"/>
    <property type="match status" value="1"/>
</dbReference>
<feature type="transmembrane region" description="Helical" evidence="9">
    <location>
        <begin position="289"/>
        <end position="312"/>
    </location>
</feature>
<evidence type="ECO:0000256" key="4">
    <source>
        <dbReference type="ARBA" id="ARBA00022475"/>
    </source>
</evidence>
<dbReference type="EMBL" id="CCAE010000054">
    <property type="protein sequence ID" value="CDN89806.1"/>
    <property type="molecule type" value="Genomic_DNA"/>
</dbReference>
<reference evidence="12" key="1">
    <citation type="submission" date="2014-02" db="EMBL/GenBank/DDBJ databases">
        <authorList>
            <person name="Gan H."/>
        </authorList>
    </citation>
    <scope>NUCLEOTIDE SEQUENCE [LARGE SCALE GENOMIC DNA]</scope>
    <source>
        <strain evidence="12">S1</strain>
    </source>
</reference>
<dbReference type="InterPro" id="IPR020846">
    <property type="entry name" value="MFS_dom"/>
</dbReference>
<reference evidence="12" key="2">
    <citation type="submission" date="2014-11" db="EMBL/GenBank/DDBJ databases">
        <title>Draft genome sequence of Hydrogenophaga intermedia S1.</title>
        <authorList>
            <person name="Gan H.M."/>
            <person name="Chew T.H."/>
            <person name="Stolz A."/>
        </authorList>
    </citation>
    <scope>NUCLEOTIDE SEQUENCE [LARGE SCALE GENOMIC DNA]</scope>
    <source>
        <strain evidence="12">S1</strain>
    </source>
</reference>
<dbReference type="GO" id="GO:0005886">
    <property type="term" value="C:plasma membrane"/>
    <property type="evidence" value="ECO:0007669"/>
    <property type="project" value="UniProtKB-SubCell"/>
</dbReference>
<feature type="transmembrane region" description="Helical" evidence="9">
    <location>
        <begin position="71"/>
        <end position="90"/>
    </location>
</feature>
<dbReference type="Gene3D" id="1.20.1250.20">
    <property type="entry name" value="MFS general substrate transporter like domains"/>
    <property type="match status" value="1"/>
</dbReference>
<proteinExistence type="inferred from homology"/>
<feature type="compositionally biased region" description="Pro residues" evidence="8">
    <location>
        <begin position="12"/>
        <end position="22"/>
    </location>
</feature>
<gene>
    <name evidence="11" type="ORF">BN948_04246</name>
</gene>
<keyword evidence="6 9" id="KW-1133">Transmembrane helix</keyword>
<evidence type="ECO:0000256" key="7">
    <source>
        <dbReference type="ARBA" id="ARBA00023136"/>
    </source>
</evidence>
<dbReference type="RefSeq" id="WP_009517469.1">
    <property type="nucleotide sequence ID" value="NZ_CCAE010000054.1"/>
</dbReference>
<keyword evidence="12" id="KW-1185">Reference proteome</keyword>
<name>A0A1L1PUW8_HYDIT</name>
<evidence type="ECO:0000256" key="1">
    <source>
        <dbReference type="ARBA" id="ARBA00004651"/>
    </source>
</evidence>
<dbReference type="PANTHER" id="PTHR42718">
    <property type="entry name" value="MAJOR FACILITATOR SUPERFAMILY MULTIDRUG TRANSPORTER MFSC"/>
    <property type="match status" value="1"/>
</dbReference>
<feature type="transmembrane region" description="Helical" evidence="9">
    <location>
        <begin position="219"/>
        <end position="238"/>
    </location>
</feature>
<feature type="transmembrane region" description="Helical" evidence="9">
    <location>
        <begin position="354"/>
        <end position="372"/>
    </location>
</feature>
<dbReference type="SUPFAM" id="SSF103473">
    <property type="entry name" value="MFS general substrate transporter"/>
    <property type="match status" value="1"/>
</dbReference>
<evidence type="ECO:0000256" key="9">
    <source>
        <dbReference type="SAM" id="Phobius"/>
    </source>
</evidence>
<feature type="transmembrane region" description="Helical" evidence="9">
    <location>
        <begin position="185"/>
        <end position="207"/>
    </location>
</feature>
<evidence type="ECO:0000256" key="3">
    <source>
        <dbReference type="ARBA" id="ARBA00022448"/>
    </source>
</evidence>
<dbReference type="InterPro" id="IPR011701">
    <property type="entry name" value="MFS"/>
</dbReference>
<feature type="region of interest" description="Disordered" evidence="8">
    <location>
        <begin position="1"/>
        <end position="23"/>
    </location>
</feature>
<feature type="transmembrane region" description="Helical" evidence="9">
    <location>
        <begin position="420"/>
        <end position="438"/>
    </location>
</feature>
<feature type="domain" description="Major facilitator superfamily (MFS) profile" evidence="10">
    <location>
        <begin position="33"/>
        <end position="520"/>
    </location>
</feature>
<keyword evidence="7 9" id="KW-0472">Membrane</keyword>
<feature type="transmembrane region" description="Helical" evidence="9">
    <location>
        <begin position="378"/>
        <end position="399"/>
    </location>
</feature>
<dbReference type="InterPro" id="IPR004638">
    <property type="entry name" value="EmrB-like"/>
</dbReference>
<dbReference type="Proteomes" id="UP000028878">
    <property type="component" value="Unassembled WGS sequence"/>
</dbReference>
<evidence type="ECO:0000256" key="6">
    <source>
        <dbReference type="ARBA" id="ARBA00022989"/>
    </source>
</evidence>
<evidence type="ECO:0000313" key="12">
    <source>
        <dbReference type="Proteomes" id="UP000028878"/>
    </source>
</evidence>
<evidence type="ECO:0000256" key="2">
    <source>
        <dbReference type="ARBA" id="ARBA00008537"/>
    </source>
</evidence>
<evidence type="ECO:0000313" key="11">
    <source>
        <dbReference type="EMBL" id="CDN89806.1"/>
    </source>
</evidence>
<dbReference type="Pfam" id="PF07690">
    <property type="entry name" value="MFS_1"/>
    <property type="match status" value="1"/>
</dbReference>
<comment type="subcellular location">
    <subcellularLocation>
        <location evidence="1">Cell membrane</location>
        <topology evidence="1">Multi-pass membrane protein</topology>
    </subcellularLocation>
</comment>
<keyword evidence="4" id="KW-1003">Cell membrane</keyword>
<feature type="transmembrane region" description="Helical" evidence="9">
    <location>
        <begin position="97"/>
        <end position="118"/>
    </location>
</feature>
<dbReference type="AlphaFoldDB" id="A0A1L1PUW8"/>
<dbReference type="PROSITE" id="PS50850">
    <property type="entry name" value="MFS"/>
    <property type="match status" value="1"/>
</dbReference>
<keyword evidence="5 9" id="KW-0812">Transmembrane</keyword>
<feature type="transmembrane region" description="Helical" evidence="9">
    <location>
        <begin position="124"/>
        <end position="146"/>
    </location>
</feature>
<dbReference type="Gene3D" id="1.20.1720.10">
    <property type="entry name" value="Multidrug resistance protein D"/>
    <property type="match status" value="1"/>
</dbReference>
<keyword evidence="3" id="KW-0813">Transport</keyword>
<protein>
    <submittedName>
        <fullName evidence="11">EmrB/QacA subfamily drug resistance transporter</fullName>
    </submittedName>
</protein>
<evidence type="ECO:0000259" key="10">
    <source>
        <dbReference type="PROSITE" id="PS50850"/>
    </source>
</evidence>
<feature type="transmembrane region" description="Helical" evidence="9">
    <location>
        <begin position="158"/>
        <end position="179"/>
    </location>
</feature>